<dbReference type="RefSeq" id="XP_047765533.1">
    <property type="nucleotide sequence ID" value="XM_047910778.1"/>
</dbReference>
<name>A0A9Q8PEY0_PASFU</name>
<feature type="region of interest" description="Disordered" evidence="7">
    <location>
        <begin position="66"/>
        <end position="88"/>
    </location>
</feature>
<dbReference type="EMBL" id="CP090170">
    <property type="protein sequence ID" value="UJO21167.1"/>
    <property type="molecule type" value="Genomic_DNA"/>
</dbReference>
<keyword evidence="3" id="KW-0276">Fatty acid metabolism</keyword>
<dbReference type="KEGG" id="ffu:CLAFUR5_11630"/>
<evidence type="ECO:0000256" key="4">
    <source>
        <dbReference type="ARBA" id="ARBA00023026"/>
    </source>
</evidence>
<evidence type="ECO:0000313" key="8">
    <source>
        <dbReference type="EMBL" id="UJO21167.1"/>
    </source>
</evidence>
<dbReference type="Proteomes" id="UP000756132">
    <property type="component" value="Chromosome 8"/>
</dbReference>
<gene>
    <name evidence="8" type="ORF">CLAFUR5_11630</name>
</gene>
<dbReference type="InterPro" id="IPR029045">
    <property type="entry name" value="ClpP/crotonase-like_dom_sf"/>
</dbReference>
<evidence type="ECO:0000256" key="3">
    <source>
        <dbReference type="ARBA" id="ARBA00022832"/>
    </source>
</evidence>
<dbReference type="Gene3D" id="1.10.12.10">
    <property type="entry name" value="Lyase 2-enoyl-coa Hydratase, Chain A, domain 2"/>
    <property type="match status" value="1"/>
</dbReference>
<dbReference type="InterPro" id="IPR014748">
    <property type="entry name" value="Enoyl-CoA_hydra_C"/>
</dbReference>
<comment type="similarity">
    <text evidence="2">Belongs to the enoyl-CoA hydratase/isomerase family.</text>
</comment>
<dbReference type="GO" id="GO:0005739">
    <property type="term" value="C:mitochondrion"/>
    <property type="evidence" value="ECO:0007669"/>
    <property type="project" value="TreeGrafter"/>
</dbReference>
<dbReference type="AlphaFoldDB" id="A0A9Q8PEY0"/>
<sequence>MADATQYDFLGLRTTFPAPFVAHVELNRPRKYNSFNDDLVKVFDQLSTDENVRCILLSGVGEHFSAGLDRSPPPDRSPIPPQPTTQPDETWKVRRHVHSYQNGINAVERCEKRESPSSVIILCHGVVYGAAIDLALALAADIRHFDAGLAADVATLTRLLKIGVSYSWAKEGVYTARVFGAEEAERVGFVSKVAESKEKLVAEGLELASFIADKCPVAVSSKALFDFSRDRTVQDGLMFTAVWNAAMLQSEDLTRAMMSGAKKTKSKFAKL</sequence>
<reference evidence="8" key="1">
    <citation type="submission" date="2021-12" db="EMBL/GenBank/DDBJ databases">
        <authorList>
            <person name="Zaccaron A."/>
            <person name="Stergiopoulos I."/>
        </authorList>
    </citation>
    <scope>NUCLEOTIDE SEQUENCE</scope>
    <source>
        <strain evidence="8">Race5_Kim</strain>
    </source>
</reference>
<dbReference type="InterPro" id="IPR001753">
    <property type="entry name" value="Enoyl-CoA_hydra/iso"/>
</dbReference>
<keyword evidence="4" id="KW-0843">Virulence</keyword>
<organism evidence="8 9">
    <name type="scientific">Passalora fulva</name>
    <name type="common">Tomato leaf mold</name>
    <name type="synonym">Cladosporium fulvum</name>
    <dbReference type="NCBI Taxonomy" id="5499"/>
    <lineage>
        <taxon>Eukaryota</taxon>
        <taxon>Fungi</taxon>
        <taxon>Dikarya</taxon>
        <taxon>Ascomycota</taxon>
        <taxon>Pezizomycotina</taxon>
        <taxon>Dothideomycetes</taxon>
        <taxon>Dothideomycetidae</taxon>
        <taxon>Mycosphaerellales</taxon>
        <taxon>Mycosphaerellaceae</taxon>
        <taxon>Fulvia</taxon>
    </lineage>
</organism>
<dbReference type="GO" id="GO:0051750">
    <property type="term" value="F:delta(3,5)-delta(2,4)-dienoyl-CoA isomerase activity"/>
    <property type="evidence" value="ECO:0007669"/>
    <property type="project" value="TreeGrafter"/>
</dbReference>
<dbReference type="FunFam" id="1.10.12.10:FF:000004">
    <property type="entry name" value="Delta3,5-delta2,4-dienoyl-CoA isomerase"/>
    <property type="match status" value="1"/>
</dbReference>
<keyword evidence="9" id="KW-1185">Reference proteome</keyword>
<dbReference type="OrthoDB" id="14970at2759"/>
<evidence type="ECO:0000256" key="7">
    <source>
        <dbReference type="SAM" id="MobiDB-lite"/>
    </source>
</evidence>
<evidence type="ECO:0000313" key="9">
    <source>
        <dbReference type="Proteomes" id="UP000756132"/>
    </source>
</evidence>
<keyword evidence="6 8" id="KW-0413">Isomerase</keyword>
<evidence type="ECO:0000256" key="6">
    <source>
        <dbReference type="ARBA" id="ARBA00023235"/>
    </source>
</evidence>
<dbReference type="GO" id="GO:0006631">
    <property type="term" value="P:fatty acid metabolic process"/>
    <property type="evidence" value="ECO:0007669"/>
    <property type="project" value="UniProtKB-KW"/>
</dbReference>
<feature type="compositionally biased region" description="Pro residues" evidence="7">
    <location>
        <begin position="74"/>
        <end position="84"/>
    </location>
</feature>
<evidence type="ECO:0000256" key="5">
    <source>
        <dbReference type="ARBA" id="ARBA00023098"/>
    </source>
</evidence>
<protein>
    <submittedName>
        <fullName evidence="8">Delta(3,5)-Delta(2,4)-dienoyl-CoA isomerase, mitochondrial</fullName>
    </submittedName>
</protein>
<dbReference type="SUPFAM" id="SSF52096">
    <property type="entry name" value="ClpP/crotonase"/>
    <property type="match status" value="1"/>
</dbReference>
<reference evidence="8" key="2">
    <citation type="journal article" date="2022" name="Microb. Genom.">
        <title>A chromosome-scale genome assembly of the tomato pathogen Cladosporium fulvum reveals a compartmentalized genome architecture and the presence of a dispensable chromosome.</title>
        <authorList>
            <person name="Zaccaron A.Z."/>
            <person name="Chen L.H."/>
            <person name="Samaras A."/>
            <person name="Stergiopoulos I."/>
        </authorList>
    </citation>
    <scope>NUCLEOTIDE SEQUENCE</scope>
    <source>
        <strain evidence="8">Race5_Kim</strain>
    </source>
</reference>
<evidence type="ECO:0000256" key="1">
    <source>
        <dbReference type="ARBA" id="ARBA00005005"/>
    </source>
</evidence>
<dbReference type="PANTHER" id="PTHR43149">
    <property type="entry name" value="ENOYL-COA HYDRATASE"/>
    <property type="match status" value="1"/>
</dbReference>
<dbReference type="CDD" id="cd06558">
    <property type="entry name" value="crotonase-like"/>
    <property type="match status" value="1"/>
</dbReference>
<comment type="pathway">
    <text evidence="1">Lipid metabolism; fatty acid beta-oxidation.</text>
</comment>
<proteinExistence type="inferred from homology"/>
<dbReference type="PANTHER" id="PTHR43149:SF1">
    <property type="entry name" value="DELTA(3,5)-DELTA(2,4)-DIENOYL-COA ISOMERASE, MITOCHONDRIAL"/>
    <property type="match status" value="1"/>
</dbReference>
<dbReference type="Gene3D" id="3.90.226.10">
    <property type="entry name" value="2-enoyl-CoA Hydratase, Chain A, domain 1"/>
    <property type="match status" value="1"/>
</dbReference>
<dbReference type="GeneID" id="71991508"/>
<evidence type="ECO:0000256" key="2">
    <source>
        <dbReference type="ARBA" id="ARBA00005254"/>
    </source>
</evidence>
<dbReference type="InterPro" id="IPR045002">
    <property type="entry name" value="Ech1-like"/>
</dbReference>
<accession>A0A9Q8PEY0</accession>
<dbReference type="Pfam" id="PF00378">
    <property type="entry name" value="ECH_1"/>
    <property type="match status" value="1"/>
</dbReference>
<keyword evidence="5" id="KW-0443">Lipid metabolism</keyword>